<dbReference type="PROSITE" id="PS00933">
    <property type="entry name" value="FGGY_KINASES_1"/>
    <property type="match status" value="1"/>
</dbReference>
<dbReference type="InterPro" id="IPR043129">
    <property type="entry name" value="ATPase_NBD"/>
</dbReference>
<dbReference type="InterPro" id="IPR018485">
    <property type="entry name" value="FGGY_C"/>
</dbReference>
<feature type="binding site" evidence="8">
    <location>
        <begin position="81"/>
        <end position="82"/>
    </location>
    <ligand>
        <name>substrate</name>
    </ligand>
</feature>
<dbReference type="InterPro" id="IPR018484">
    <property type="entry name" value="FGGY_N"/>
</dbReference>
<feature type="domain" description="Carbohydrate kinase FGGY N-terminal" evidence="11">
    <location>
        <begin position="9"/>
        <end position="246"/>
    </location>
</feature>
<dbReference type="Pfam" id="PF02782">
    <property type="entry name" value="FGGY_C"/>
    <property type="match status" value="1"/>
</dbReference>
<evidence type="ECO:0000256" key="9">
    <source>
        <dbReference type="RuleBase" id="RU003733"/>
    </source>
</evidence>
<dbReference type="PIRSF" id="PIRSF000538">
    <property type="entry name" value="GlpK"/>
    <property type="match status" value="1"/>
</dbReference>
<keyword evidence="4 8" id="KW-0547">Nucleotide-binding</keyword>
<dbReference type="InterPro" id="IPR018483">
    <property type="entry name" value="Carb_kinase_FGGY_CS"/>
</dbReference>
<comment type="similarity">
    <text evidence="1 8 9">Belongs to the FGGY kinase family.</text>
</comment>
<name>A0A1S6JGM2_9ACTN</name>
<organism evidence="13 14">
    <name type="scientific">Streptomyces pactum</name>
    <dbReference type="NCBI Taxonomy" id="68249"/>
    <lineage>
        <taxon>Bacteria</taxon>
        <taxon>Bacillati</taxon>
        <taxon>Actinomycetota</taxon>
        <taxon>Actinomycetes</taxon>
        <taxon>Kitasatosporales</taxon>
        <taxon>Streptomycetaceae</taxon>
        <taxon>Streptomyces</taxon>
    </lineage>
</organism>
<evidence type="ECO:0000259" key="12">
    <source>
        <dbReference type="Pfam" id="PF02782"/>
    </source>
</evidence>
<gene>
    <name evidence="8 10" type="primary">xylB</name>
    <name evidence="13" type="ORF">B1H29_32060</name>
</gene>
<evidence type="ECO:0000259" key="11">
    <source>
        <dbReference type="Pfam" id="PF00370"/>
    </source>
</evidence>
<dbReference type="EMBL" id="CP019724">
    <property type="protein sequence ID" value="AQS70908.1"/>
    <property type="molecule type" value="Genomic_DNA"/>
</dbReference>
<dbReference type="PANTHER" id="PTHR43095">
    <property type="entry name" value="SUGAR KINASE"/>
    <property type="match status" value="1"/>
</dbReference>
<dbReference type="Proteomes" id="UP000189443">
    <property type="component" value="Chromosome"/>
</dbReference>
<dbReference type="GO" id="GO:0042732">
    <property type="term" value="P:D-xylose metabolic process"/>
    <property type="evidence" value="ECO:0007669"/>
    <property type="project" value="UniProtKB-KW"/>
</dbReference>
<feature type="domain" description="Carbohydrate kinase FGGY C-terminal" evidence="12">
    <location>
        <begin position="311"/>
        <end position="427"/>
    </location>
</feature>
<evidence type="ECO:0000256" key="5">
    <source>
        <dbReference type="ARBA" id="ARBA00022777"/>
    </source>
</evidence>
<sequence length="481" mass="49731">MSAAEGPLVVGVDTSTQSTKALVVDAATGQVVASGQAPHTVSSGPGRESDPRQWWDALREALHQCGDAAREAAAVSVGGQQHGLVTLDAQGDPVRPALLWNDVRSAPQARRLIEELGGPKSWAERTGSVPSASFTVTKWAWLAEHEPDAARAAKAVRLPHDYLTERLTGEGTTDRGDASGTGWWASGTESYDEDVLARVGLDPALLPRVVRPGEVAGTVRDGHGLPFSKGTLVAAGTGDNAAAALGLGLRPGVPVMSLGTSGTVYAVSRRRPADPTGTVAGFADARGDWLPLACTLNCTLAVDRVAALLGLDREAVEPGTDVTLLPYLDGERTPNLPHSSGLLHGLRHDTTAGQVLQAAYDGAVHSLLGALDLVLDTDADPAAPLLLIGGGARGNAWQQTVRRLSGRPVQIPEAKELVALGAAAQAAGLLTGEDAAAVARRWNTAAGPVLDAVERDEATLTRITGVLSDAAPLLERNTDSL</sequence>
<keyword evidence="14" id="KW-1185">Reference proteome</keyword>
<dbReference type="InterPro" id="IPR000577">
    <property type="entry name" value="Carb_kinase_FGGY"/>
</dbReference>
<keyword evidence="2 8" id="KW-0859">Xylose metabolism</keyword>
<protein>
    <recommendedName>
        <fullName evidence="8 10">Xylulose kinase</fullName>
        <shortName evidence="8 10">Xylulokinase</shortName>
        <ecNumber evidence="8 10">2.7.1.17</ecNumber>
    </recommendedName>
</protein>
<keyword evidence="3 8" id="KW-0808">Transferase</keyword>
<dbReference type="HAMAP" id="MF_02220">
    <property type="entry name" value="XylB"/>
    <property type="match status" value="1"/>
</dbReference>
<evidence type="ECO:0000256" key="2">
    <source>
        <dbReference type="ARBA" id="ARBA00022629"/>
    </source>
</evidence>
<comment type="catalytic activity">
    <reaction evidence="8 10">
        <text>D-xylulose + ATP = D-xylulose 5-phosphate + ADP + H(+)</text>
        <dbReference type="Rhea" id="RHEA:10964"/>
        <dbReference type="ChEBI" id="CHEBI:15378"/>
        <dbReference type="ChEBI" id="CHEBI:17140"/>
        <dbReference type="ChEBI" id="CHEBI:30616"/>
        <dbReference type="ChEBI" id="CHEBI:57737"/>
        <dbReference type="ChEBI" id="CHEBI:456216"/>
        <dbReference type="EC" id="2.7.1.17"/>
    </reaction>
</comment>
<dbReference type="EC" id="2.7.1.17" evidence="8 10"/>
<dbReference type="Gene3D" id="3.30.420.40">
    <property type="match status" value="2"/>
</dbReference>
<dbReference type="GO" id="GO:0004856">
    <property type="term" value="F:D-xylulokinase activity"/>
    <property type="evidence" value="ECO:0007669"/>
    <property type="project" value="UniProtKB-UniRule"/>
</dbReference>
<comment type="function">
    <text evidence="8">Catalyzes the phosphorylation of D-xylulose to D-xylulose 5-phosphate.</text>
</comment>
<dbReference type="AlphaFoldDB" id="A0A1S6JGM2"/>
<dbReference type="PANTHER" id="PTHR43095:SF5">
    <property type="entry name" value="XYLULOSE KINASE"/>
    <property type="match status" value="1"/>
</dbReference>
<dbReference type="SUPFAM" id="SSF53067">
    <property type="entry name" value="Actin-like ATPase domain"/>
    <property type="match status" value="2"/>
</dbReference>
<proteinExistence type="inferred from homology"/>
<keyword evidence="6 8" id="KW-0067">ATP-binding</keyword>
<feature type="active site" description="Proton acceptor" evidence="8">
    <location>
        <position position="239"/>
    </location>
</feature>
<dbReference type="Pfam" id="PF00370">
    <property type="entry name" value="FGGY_N"/>
    <property type="match status" value="1"/>
</dbReference>
<evidence type="ECO:0000256" key="10">
    <source>
        <dbReference type="RuleBase" id="RU364073"/>
    </source>
</evidence>
<dbReference type="KEGG" id="spac:B1H29_32060"/>
<reference evidence="13 14" key="1">
    <citation type="submission" date="2017-02" db="EMBL/GenBank/DDBJ databases">
        <title>Streptomyces pactum ACT12 Genome sequencing and assembly.</title>
        <authorList>
            <person name="Xue Q."/>
            <person name="Yan X."/>
            <person name="Jia L."/>
            <person name="Yan H."/>
        </authorList>
    </citation>
    <scope>NUCLEOTIDE SEQUENCE [LARGE SCALE GENOMIC DNA]</scope>
    <source>
        <strain evidence="13 14">ACT12</strain>
    </source>
</reference>
<dbReference type="PROSITE" id="PS00445">
    <property type="entry name" value="FGGY_KINASES_2"/>
    <property type="match status" value="1"/>
</dbReference>
<dbReference type="InterPro" id="IPR050406">
    <property type="entry name" value="FGGY_Carb_Kinase"/>
</dbReference>
<dbReference type="GO" id="GO:0005524">
    <property type="term" value="F:ATP binding"/>
    <property type="evidence" value="ECO:0007669"/>
    <property type="project" value="UniProtKB-UniRule"/>
</dbReference>
<keyword evidence="7 8" id="KW-0119">Carbohydrate metabolism</keyword>
<keyword evidence="5 8" id="KW-0418">Kinase</keyword>
<evidence type="ECO:0000256" key="7">
    <source>
        <dbReference type="ARBA" id="ARBA00023277"/>
    </source>
</evidence>
<accession>A0A1S6JGM2</accession>
<dbReference type="CDD" id="cd07809">
    <property type="entry name" value="ASKHA_NBD_FGGY_BaXK-like"/>
    <property type="match status" value="1"/>
</dbReference>
<evidence type="ECO:0000256" key="4">
    <source>
        <dbReference type="ARBA" id="ARBA00022741"/>
    </source>
</evidence>
<evidence type="ECO:0000256" key="8">
    <source>
        <dbReference type="HAMAP-Rule" id="MF_02220"/>
    </source>
</evidence>
<evidence type="ECO:0000256" key="1">
    <source>
        <dbReference type="ARBA" id="ARBA00009156"/>
    </source>
</evidence>
<dbReference type="RefSeq" id="WP_055420627.1">
    <property type="nucleotide sequence ID" value="NZ_CP019724.1"/>
</dbReference>
<evidence type="ECO:0000256" key="6">
    <source>
        <dbReference type="ARBA" id="ARBA00022840"/>
    </source>
</evidence>
<dbReference type="InterPro" id="IPR006000">
    <property type="entry name" value="Xylulokinase"/>
</dbReference>
<dbReference type="GO" id="GO:0005998">
    <property type="term" value="P:xylulose catabolic process"/>
    <property type="evidence" value="ECO:0007669"/>
    <property type="project" value="UniProtKB-UniRule"/>
</dbReference>
<dbReference type="OrthoDB" id="9805576at2"/>
<evidence type="ECO:0000313" key="13">
    <source>
        <dbReference type="EMBL" id="AQS70908.1"/>
    </source>
</evidence>
<evidence type="ECO:0000256" key="3">
    <source>
        <dbReference type="ARBA" id="ARBA00022679"/>
    </source>
</evidence>
<evidence type="ECO:0000313" key="14">
    <source>
        <dbReference type="Proteomes" id="UP000189443"/>
    </source>
</evidence>
<feature type="site" description="Important for activity" evidence="8">
    <location>
        <position position="13"/>
    </location>
</feature>
<dbReference type="NCBIfam" id="TIGR01312">
    <property type="entry name" value="XylB"/>
    <property type="match status" value="1"/>
</dbReference>